<organism evidence="1">
    <name type="scientific">viral metagenome</name>
    <dbReference type="NCBI Taxonomy" id="1070528"/>
    <lineage>
        <taxon>unclassified sequences</taxon>
        <taxon>metagenomes</taxon>
        <taxon>organismal metagenomes</taxon>
    </lineage>
</organism>
<evidence type="ECO:0000313" key="1">
    <source>
        <dbReference type="EMBL" id="QHT08399.1"/>
    </source>
</evidence>
<name>A0A6C0CXI2_9ZZZZ</name>
<proteinExistence type="predicted"/>
<dbReference type="AlphaFoldDB" id="A0A6C0CXI2"/>
<sequence length="71" mass="7709">MGSCSVPPVGRANNLSSFGYFVPVSMGGPRLNNCNNTLCYTYNHNYIYQPHSGYGKVGTTAAAYLASRKRL</sequence>
<accession>A0A6C0CXI2</accession>
<protein>
    <submittedName>
        <fullName evidence="1">Uncharacterized protein</fullName>
    </submittedName>
</protein>
<dbReference type="EMBL" id="MN739495">
    <property type="protein sequence ID" value="QHT08399.1"/>
    <property type="molecule type" value="Genomic_DNA"/>
</dbReference>
<reference evidence="1" key="1">
    <citation type="journal article" date="2020" name="Nature">
        <title>Giant virus diversity and host interactions through global metagenomics.</title>
        <authorList>
            <person name="Schulz F."/>
            <person name="Roux S."/>
            <person name="Paez-Espino D."/>
            <person name="Jungbluth S."/>
            <person name="Walsh D.A."/>
            <person name="Denef V.J."/>
            <person name="McMahon K.D."/>
            <person name="Konstantinidis K.T."/>
            <person name="Eloe-Fadrosh E.A."/>
            <person name="Kyrpides N.C."/>
            <person name="Woyke T."/>
        </authorList>
    </citation>
    <scope>NUCLEOTIDE SEQUENCE</scope>
    <source>
        <strain evidence="1">GVMAG-M-3300022752-66</strain>
    </source>
</reference>